<dbReference type="EMBL" id="CAXDID020000039">
    <property type="protein sequence ID" value="CAL5998992.1"/>
    <property type="molecule type" value="Genomic_DNA"/>
</dbReference>
<evidence type="ECO:0000313" key="2">
    <source>
        <dbReference type="Proteomes" id="UP001642409"/>
    </source>
</evidence>
<accession>A0ABP1HP53</accession>
<dbReference type="Proteomes" id="UP001642409">
    <property type="component" value="Unassembled WGS sequence"/>
</dbReference>
<keyword evidence="2" id="KW-1185">Reference proteome</keyword>
<gene>
    <name evidence="1" type="ORF">HINF_LOCUS15998</name>
</gene>
<reference evidence="1 2" key="1">
    <citation type="submission" date="2024-07" db="EMBL/GenBank/DDBJ databases">
        <authorList>
            <person name="Akdeniz Z."/>
        </authorList>
    </citation>
    <scope>NUCLEOTIDE SEQUENCE [LARGE SCALE GENOMIC DNA]</scope>
</reference>
<evidence type="ECO:0000313" key="1">
    <source>
        <dbReference type="EMBL" id="CAL5998992.1"/>
    </source>
</evidence>
<proteinExistence type="predicted"/>
<name>A0ABP1HP53_9EUKA</name>
<protein>
    <submittedName>
        <fullName evidence="1">Hypothetical_protein</fullName>
    </submittedName>
</protein>
<comment type="caution">
    <text evidence="1">The sequence shown here is derived from an EMBL/GenBank/DDBJ whole genome shotgun (WGS) entry which is preliminary data.</text>
</comment>
<sequence length="158" mass="18441">MSNGWGFGAEVTVGTVTVGEQPILEWYRFFGVGKLMGEMRACQKKNELCKFQQYFNFEFCNTRSNLVQAWIQFNPQRLYIVVLLKIVKNDNLIVSHYLLQQQYMYFEPHLSMAQTHFLKACLAEKGEIIQIYKRNRQARTSFLKVSLRIGETGPLTTQ</sequence>
<organism evidence="1 2">
    <name type="scientific">Hexamita inflata</name>
    <dbReference type="NCBI Taxonomy" id="28002"/>
    <lineage>
        <taxon>Eukaryota</taxon>
        <taxon>Metamonada</taxon>
        <taxon>Diplomonadida</taxon>
        <taxon>Hexamitidae</taxon>
        <taxon>Hexamitinae</taxon>
        <taxon>Hexamita</taxon>
    </lineage>
</organism>